<evidence type="ECO:0000313" key="3">
    <source>
        <dbReference type="Proteomes" id="UP000253046"/>
    </source>
</evidence>
<sequence length="302" mass="32710">MGSVMKIFITGSTGYIGGSLSVYLRNAGHHIRGLVRNPEKAVQLTARGIEPVIGELSDSELLSYEAQRADAVINAANSDDLNTVETLLTAIRGTNKPLIHTSGTSIIADISDGNKSNDNIFAENSTLLITPEKQARRAIDEKILETKGIRGIVLCNSLIYGEGKLPGTNSVQIPLLINQARDSGVVRIVGKGLNIWSNVHIDDLCELYRLALENAPAGAFYFVENGEASFAELGAALAKCLGTQGPQSWSIEEAAEVWGKTRARYSLGSNSRVRSVRARQELGWKPQHNSVIQWILTEMAVK</sequence>
<dbReference type="PANTHER" id="PTHR48079">
    <property type="entry name" value="PROTEIN YEEZ"/>
    <property type="match status" value="1"/>
</dbReference>
<dbReference type="PANTHER" id="PTHR48079:SF6">
    <property type="entry name" value="NAD(P)-BINDING DOMAIN-CONTAINING PROTEIN-RELATED"/>
    <property type="match status" value="1"/>
</dbReference>
<dbReference type="InterPro" id="IPR036291">
    <property type="entry name" value="NAD(P)-bd_dom_sf"/>
</dbReference>
<accession>A0A366I444</accession>
<keyword evidence="3" id="KW-1185">Reference proteome</keyword>
<gene>
    <name evidence="2" type="ORF">DES54_12645</name>
</gene>
<evidence type="ECO:0000259" key="1">
    <source>
        <dbReference type="Pfam" id="PF01370"/>
    </source>
</evidence>
<dbReference type="Proteomes" id="UP000253046">
    <property type="component" value="Unassembled WGS sequence"/>
</dbReference>
<protein>
    <submittedName>
        <fullName evidence="2">Nucleoside-diphosphate-sugar epimerase</fullName>
    </submittedName>
</protein>
<dbReference type="GO" id="GO:0004029">
    <property type="term" value="F:aldehyde dehydrogenase (NAD+) activity"/>
    <property type="evidence" value="ECO:0007669"/>
    <property type="project" value="TreeGrafter"/>
</dbReference>
<feature type="domain" description="NAD-dependent epimerase/dehydratase" evidence="1">
    <location>
        <begin position="7"/>
        <end position="215"/>
    </location>
</feature>
<dbReference type="InterPro" id="IPR051783">
    <property type="entry name" value="NAD(P)-dependent_oxidoreduct"/>
</dbReference>
<dbReference type="SUPFAM" id="SSF51735">
    <property type="entry name" value="NAD(P)-binding Rossmann-fold domains"/>
    <property type="match status" value="1"/>
</dbReference>
<comment type="caution">
    <text evidence="2">The sequence shown here is derived from an EMBL/GenBank/DDBJ whole genome shotgun (WGS) entry which is preliminary data.</text>
</comment>
<dbReference type="EMBL" id="QNRY01000026">
    <property type="protein sequence ID" value="RBP61188.1"/>
    <property type="molecule type" value="Genomic_DNA"/>
</dbReference>
<name>A0A366I444_9GAMM</name>
<proteinExistence type="predicted"/>
<dbReference type="InterPro" id="IPR001509">
    <property type="entry name" value="Epimerase_deHydtase"/>
</dbReference>
<dbReference type="Pfam" id="PF01370">
    <property type="entry name" value="Epimerase"/>
    <property type="match status" value="1"/>
</dbReference>
<dbReference type="Gene3D" id="3.40.50.720">
    <property type="entry name" value="NAD(P)-binding Rossmann-like Domain"/>
    <property type="match status" value="1"/>
</dbReference>
<organism evidence="2 3">
    <name type="scientific">Brenneria salicis ATCC 15712 = DSM 30166</name>
    <dbReference type="NCBI Taxonomy" id="714314"/>
    <lineage>
        <taxon>Bacteria</taxon>
        <taxon>Pseudomonadati</taxon>
        <taxon>Pseudomonadota</taxon>
        <taxon>Gammaproteobacteria</taxon>
        <taxon>Enterobacterales</taxon>
        <taxon>Pectobacteriaceae</taxon>
        <taxon>Brenneria</taxon>
    </lineage>
</organism>
<evidence type="ECO:0000313" key="2">
    <source>
        <dbReference type="EMBL" id="RBP61188.1"/>
    </source>
</evidence>
<dbReference type="AlphaFoldDB" id="A0A366I444"/>
<dbReference type="GO" id="GO:0005737">
    <property type="term" value="C:cytoplasm"/>
    <property type="evidence" value="ECO:0007669"/>
    <property type="project" value="TreeGrafter"/>
</dbReference>
<reference evidence="2 3" key="1">
    <citation type="submission" date="2018-06" db="EMBL/GenBank/DDBJ databases">
        <title>Genomic Encyclopedia of Type Strains, Phase IV (KMG-IV): sequencing the most valuable type-strain genomes for metagenomic binning, comparative biology and taxonomic classification.</title>
        <authorList>
            <person name="Goeker M."/>
        </authorList>
    </citation>
    <scope>NUCLEOTIDE SEQUENCE [LARGE SCALE GENOMIC DNA]</scope>
    <source>
        <strain evidence="2 3">DSM 30166</strain>
    </source>
</reference>